<evidence type="ECO:0000313" key="2">
    <source>
        <dbReference type="EMBL" id="CAI7935069.1"/>
    </source>
</evidence>
<feature type="region of interest" description="Disordered" evidence="1">
    <location>
        <begin position="257"/>
        <end position="288"/>
    </location>
</feature>
<evidence type="ECO:0000256" key="1">
    <source>
        <dbReference type="SAM" id="MobiDB-lite"/>
    </source>
</evidence>
<feature type="compositionally biased region" description="Basic and acidic residues" evidence="1">
    <location>
        <begin position="120"/>
        <end position="137"/>
    </location>
</feature>
<reference evidence="2" key="1">
    <citation type="submission" date="2022-12" db="EMBL/GenBank/DDBJ databases">
        <authorList>
            <person name="Alioto T."/>
            <person name="Alioto T."/>
            <person name="Gomez Garrido J."/>
        </authorList>
    </citation>
    <scope>NUCLEOTIDE SEQUENCE</scope>
</reference>
<evidence type="ECO:0000313" key="3">
    <source>
        <dbReference type="Proteomes" id="UP001178461"/>
    </source>
</evidence>
<protein>
    <submittedName>
        <fullName evidence="2">Uncharacterized protein</fullName>
    </submittedName>
</protein>
<name>A0AA35QQL2_9SAUR</name>
<accession>A0AA35QQL2</accession>
<keyword evidence="3" id="KW-1185">Reference proteome</keyword>
<feature type="region of interest" description="Disordered" evidence="1">
    <location>
        <begin position="85"/>
        <end position="137"/>
    </location>
</feature>
<dbReference type="AlphaFoldDB" id="A0AA35QQL2"/>
<comment type="caution">
    <text evidence="2">The sequence shown here is derived from an EMBL/GenBank/DDBJ whole genome shotgun (WGS) entry which is preliminary data.</text>
</comment>
<feature type="compositionally biased region" description="Basic and acidic residues" evidence="1">
    <location>
        <begin position="264"/>
        <end position="281"/>
    </location>
</feature>
<proteinExistence type="predicted"/>
<organism evidence="2 3">
    <name type="scientific">Podarcis lilfordi</name>
    <name type="common">Lilford's wall lizard</name>
    <dbReference type="NCBI Taxonomy" id="74358"/>
    <lineage>
        <taxon>Eukaryota</taxon>
        <taxon>Metazoa</taxon>
        <taxon>Chordata</taxon>
        <taxon>Craniata</taxon>
        <taxon>Vertebrata</taxon>
        <taxon>Euteleostomi</taxon>
        <taxon>Lepidosauria</taxon>
        <taxon>Squamata</taxon>
        <taxon>Bifurcata</taxon>
        <taxon>Unidentata</taxon>
        <taxon>Episquamata</taxon>
        <taxon>Laterata</taxon>
        <taxon>Lacertibaenia</taxon>
        <taxon>Lacertidae</taxon>
        <taxon>Podarcis</taxon>
    </lineage>
</organism>
<dbReference type="Proteomes" id="UP001178461">
    <property type="component" value="Unassembled WGS sequence"/>
</dbReference>
<sequence>MWQQGRGEGPDSSSVLCPPLGVYSPGVTSSWGDSFQPRRLLALQEYEPQWDVSTPERGRRRMSSLWPLESGFPSLFHSTASTVPLGTRQDKRTPGFCREGSLRTTGWAGGSENGGKNPKAGRDPEGHPDQPPARREPFAPKNAILARKRAFCPVCPAVFDLLEFMPPWTGSILSPAHLWNSLTLGSLCVKGGGFLLPASFLAPVQMQPTRVENWTVSKLEMYTARREKHTQSRVRAQAGCCANGYLAPASHLLPSFWGRSKSSSAERKQRENEKRDPEGHPDQPAAIQEDAAVSRTCNLGVLSSYEYESLVFSLQLSMDPNHEKHWEWLHAPSPPSFCGCPSELTGIGVPL</sequence>
<dbReference type="EMBL" id="CANTUW010000044">
    <property type="protein sequence ID" value="CAI7935069.1"/>
    <property type="molecule type" value="Genomic_DNA"/>
</dbReference>
<gene>
    <name evidence="2" type="ORF">PODLI_1B029065</name>
</gene>